<feature type="region of interest" description="Disordered" evidence="1">
    <location>
        <begin position="164"/>
        <end position="186"/>
    </location>
</feature>
<dbReference type="EMBL" id="MKKU01000698">
    <property type="protein sequence ID" value="RNF03950.1"/>
    <property type="molecule type" value="Genomic_DNA"/>
</dbReference>
<keyword evidence="3" id="KW-1185">Reference proteome</keyword>
<protein>
    <submittedName>
        <fullName evidence="2">Uncharacterized protein</fullName>
    </submittedName>
</protein>
<feature type="compositionally biased region" description="Low complexity" evidence="1">
    <location>
        <begin position="173"/>
        <end position="182"/>
    </location>
</feature>
<dbReference type="RefSeq" id="XP_029224952.1">
    <property type="nucleotide sequence ID" value="XM_029374914.1"/>
</dbReference>
<dbReference type="OrthoDB" id="242129at2759"/>
<feature type="compositionally biased region" description="Pro residues" evidence="1">
    <location>
        <begin position="25"/>
        <end position="35"/>
    </location>
</feature>
<organism evidence="2 3">
    <name type="scientific">Trypanosoma conorhini</name>
    <dbReference type="NCBI Taxonomy" id="83891"/>
    <lineage>
        <taxon>Eukaryota</taxon>
        <taxon>Discoba</taxon>
        <taxon>Euglenozoa</taxon>
        <taxon>Kinetoplastea</taxon>
        <taxon>Metakinetoplastina</taxon>
        <taxon>Trypanosomatida</taxon>
        <taxon>Trypanosomatidae</taxon>
        <taxon>Trypanosoma</taxon>
    </lineage>
</organism>
<dbReference type="CDD" id="cd12084">
    <property type="entry name" value="DD_RII_PKA-like"/>
    <property type="match status" value="1"/>
</dbReference>
<name>A0A3R7KLK2_9TRYP</name>
<feature type="compositionally biased region" description="Low complexity" evidence="1">
    <location>
        <begin position="52"/>
        <end position="61"/>
    </location>
</feature>
<feature type="region of interest" description="Disordered" evidence="1">
    <location>
        <begin position="266"/>
        <end position="321"/>
    </location>
</feature>
<feature type="region of interest" description="Disordered" evidence="1">
    <location>
        <begin position="1"/>
        <end position="61"/>
    </location>
</feature>
<dbReference type="Proteomes" id="UP000284403">
    <property type="component" value="Unassembled WGS sequence"/>
</dbReference>
<proteinExistence type="predicted"/>
<comment type="caution">
    <text evidence="2">The sequence shown here is derived from an EMBL/GenBank/DDBJ whole genome shotgun (WGS) entry which is preliminary data.</text>
</comment>
<accession>A0A3R7KLK2</accession>
<gene>
    <name evidence="2" type="ORF">Tco025E_08057</name>
</gene>
<evidence type="ECO:0000313" key="3">
    <source>
        <dbReference type="Proteomes" id="UP000284403"/>
    </source>
</evidence>
<sequence length="321" mass="34844">MTSHAPPKLLGRMPSRKPNQHHLPPLLPPSSPPTTEPISPVGCRAIAPQPTSLSGRASRRGSASLRNCCSVTKMGFMAEADSRHAARHSEEDVVSYAVKHQLPNLVNDMIEDLLRERPEEDVEGWIFRWFAREYERRQLGSRQLLVRSRFHSFRRDAASREAPKMSGEPFLVRSSSSVSSARRGSRTTLPCSGTVLAVGGPAKEEVATESQPRAVLGSPQCNTVMYSPPPMAGIVARGVTVPLPSDFAPTSGSPLITTIIAQRSLPFPRDPPQLSAGEEETVVPRIPRGADFRLKSRSPHTVDVCGNKNNNSDGSLAPSPV</sequence>
<evidence type="ECO:0000256" key="1">
    <source>
        <dbReference type="SAM" id="MobiDB-lite"/>
    </source>
</evidence>
<reference evidence="2 3" key="1">
    <citation type="journal article" date="2018" name="BMC Genomics">
        <title>Genomic comparison of Trypanosoma conorhini and Trypanosoma rangeli to Trypanosoma cruzi strains of high and low virulence.</title>
        <authorList>
            <person name="Bradwell K.R."/>
            <person name="Koparde V.N."/>
            <person name="Matveyev A.V."/>
            <person name="Serrano M.G."/>
            <person name="Alves J.M."/>
            <person name="Parikh H."/>
            <person name="Huang B."/>
            <person name="Lee V."/>
            <person name="Espinosa-Alvarez O."/>
            <person name="Ortiz P.A."/>
            <person name="Costa-Martins A.G."/>
            <person name="Teixeira M.M."/>
            <person name="Buck G.A."/>
        </authorList>
    </citation>
    <scope>NUCLEOTIDE SEQUENCE [LARGE SCALE GENOMIC DNA]</scope>
    <source>
        <strain evidence="2 3">025E</strain>
    </source>
</reference>
<evidence type="ECO:0000313" key="2">
    <source>
        <dbReference type="EMBL" id="RNF03950.1"/>
    </source>
</evidence>
<dbReference type="AlphaFoldDB" id="A0A3R7KLK2"/>
<dbReference type="GeneID" id="40321668"/>